<gene>
    <name evidence="1" type="ORF">ZBT109_2351</name>
</gene>
<dbReference type="EMBL" id="AP018933">
    <property type="protein sequence ID" value="BBG31083.1"/>
    <property type="molecule type" value="Genomic_DNA"/>
</dbReference>
<dbReference type="STRING" id="1123510.GCA_000620025_01899"/>
<accession>A0A348HHI1</accession>
<dbReference type="OrthoDB" id="7020264at2"/>
<dbReference type="AlphaFoldDB" id="A0A348HHI1"/>
<name>A0A348HHI1_9GAMM</name>
<dbReference type="KEGG" id="zpl:ZBT109_2351"/>
<proteinExistence type="predicted"/>
<protein>
    <submittedName>
        <fullName evidence="1">Predicted drug exporters of the RND superfamily</fullName>
    </submittedName>
</protein>
<dbReference type="Proteomes" id="UP000267342">
    <property type="component" value="Chromosome"/>
</dbReference>
<dbReference type="RefSeq" id="WP_027706345.1">
    <property type="nucleotide sequence ID" value="NZ_AP018933.1"/>
</dbReference>
<keyword evidence="2" id="KW-1185">Reference proteome</keyword>
<organism evidence="1 2">
    <name type="scientific">Zymobacter palmae</name>
    <dbReference type="NCBI Taxonomy" id="33074"/>
    <lineage>
        <taxon>Bacteria</taxon>
        <taxon>Pseudomonadati</taxon>
        <taxon>Pseudomonadota</taxon>
        <taxon>Gammaproteobacteria</taxon>
        <taxon>Oceanospirillales</taxon>
        <taxon>Halomonadaceae</taxon>
        <taxon>Zymobacter group</taxon>
        <taxon>Zymobacter</taxon>
    </lineage>
</organism>
<evidence type="ECO:0000313" key="1">
    <source>
        <dbReference type="EMBL" id="BBG31083.1"/>
    </source>
</evidence>
<evidence type="ECO:0000313" key="2">
    <source>
        <dbReference type="Proteomes" id="UP000267342"/>
    </source>
</evidence>
<sequence>MATTRDYTVVVPFPLAGGHWAEAGDTVSLLDVEAAQLLRVGRITLKTDASEKDVKKNNIIK</sequence>
<reference evidence="1 2" key="1">
    <citation type="submission" date="2018-09" db="EMBL/GenBank/DDBJ databases">
        <title>Zymobacter palmae IAM14233 (=T109) whole genome analysis.</title>
        <authorList>
            <person name="Yanase H."/>
        </authorList>
    </citation>
    <scope>NUCLEOTIDE SEQUENCE [LARGE SCALE GENOMIC DNA]</scope>
    <source>
        <strain evidence="1 2">IAM14233</strain>
    </source>
</reference>